<dbReference type="EMBL" id="BGPR01103297">
    <property type="protein sequence ID" value="GBM65906.1"/>
    <property type="molecule type" value="Genomic_DNA"/>
</dbReference>
<sequence length="118" mass="13992">MLMKSRFPGDEDVVGVRTGHLRRDLRRHPLLRTRLHCQRTQDTAGGFFLFTFSALTGQLFRVVCAKKHAKELLRPTLAFGKIGMTRPPRQIIRAPWKFVRKTKKFLVNYFRINDWFYL</sequence>
<dbReference type="AlphaFoldDB" id="A0A4Y2HKL4"/>
<gene>
    <name evidence="1" type="ORF">AVEN_121294_1</name>
</gene>
<comment type="caution">
    <text evidence="1">The sequence shown here is derived from an EMBL/GenBank/DDBJ whole genome shotgun (WGS) entry which is preliminary data.</text>
</comment>
<reference evidence="1 2" key="1">
    <citation type="journal article" date="2019" name="Sci. Rep.">
        <title>Orb-weaving spider Araneus ventricosus genome elucidates the spidroin gene catalogue.</title>
        <authorList>
            <person name="Kono N."/>
            <person name="Nakamura H."/>
            <person name="Ohtoshi R."/>
            <person name="Moran D.A.P."/>
            <person name="Shinohara A."/>
            <person name="Yoshida Y."/>
            <person name="Fujiwara M."/>
            <person name="Mori M."/>
            <person name="Tomita M."/>
            <person name="Arakawa K."/>
        </authorList>
    </citation>
    <scope>NUCLEOTIDE SEQUENCE [LARGE SCALE GENOMIC DNA]</scope>
</reference>
<protein>
    <submittedName>
        <fullName evidence="1">Uncharacterized protein</fullName>
    </submittedName>
</protein>
<proteinExistence type="predicted"/>
<keyword evidence="2" id="KW-1185">Reference proteome</keyword>
<dbReference type="Proteomes" id="UP000499080">
    <property type="component" value="Unassembled WGS sequence"/>
</dbReference>
<evidence type="ECO:0000313" key="2">
    <source>
        <dbReference type="Proteomes" id="UP000499080"/>
    </source>
</evidence>
<accession>A0A4Y2HKL4</accession>
<organism evidence="1 2">
    <name type="scientific">Araneus ventricosus</name>
    <name type="common">Orbweaver spider</name>
    <name type="synonym">Epeira ventricosa</name>
    <dbReference type="NCBI Taxonomy" id="182803"/>
    <lineage>
        <taxon>Eukaryota</taxon>
        <taxon>Metazoa</taxon>
        <taxon>Ecdysozoa</taxon>
        <taxon>Arthropoda</taxon>
        <taxon>Chelicerata</taxon>
        <taxon>Arachnida</taxon>
        <taxon>Araneae</taxon>
        <taxon>Araneomorphae</taxon>
        <taxon>Entelegynae</taxon>
        <taxon>Araneoidea</taxon>
        <taxon>Araneidae</taxon>
        <taxon>Araneus</taxon>
    </lineage>
</organism>
<name>A0A4Y2HKL4_ARAVE</name>
<evidence type="ECO:0000313" key="1">
    <source>
        <dbReference type="EMBL" id="GBM65906.1"/>
    </source>
</evidence>